<gene>
    <name evidence="2" type="ORF">BC008_05115</name>
    <name evidence="3" type="ORF">BC008_05165</name>
</gene>
<dbReference type="Proteomes" id="UP000053372">
    <property type="component" value="Unassembled WGS sequence"/>
</dbReference>
<keyword evidence="4" id="KW-1185">Reference proteome</keyword>
<evidence type="ECO:0000313" key="4">
    <source>
        <dbReference type="Proteomes" id="UP000053372"/>
    </source>
</evidence>
<name>A0A0V7ZZJ8_9CYAN</name>
<evidence type="ECO:0000313" key="3">
    <source>
        <dbReference type="EMBL" id="KST69718.1"/>
    </source>
</evidence>
<dbReference type="EMBL" id="LMTZ01000014">
    <property type="protein sequence ID" value="KST69718.1"/>
    <property type="molecule type" value="Genomic_DNA"/>
</dbReference>
<sequence length="127" mass="14017">MMNLISKLASYFTSFIKVIQVERVLTALLVGILFFTTVPARAEANQTSEAITNKINEIVQQDDDNSGRPKTIGEWNAQARETEGKPIETAKRIVEQSADAVEDFAEVYPDVAQRSISALENNKTAGK</sequence>
<reference evidence="3 4" key="1">
    <citation type="journal article" date="2015" name="Genome Announc.">
        <title>Draft Genome of the Euendolithic (true boring) Cyanobacterium Mastigocoleus testarum strain BC008.</title>
        <authorList>
            <person name="Guida B.S."/>
            <person name="Garcia-Pichel F."/>
        </authorList>
    </citation>
    <scope>NUCLEOTIDE SEQUENCE [LARGE SCALE GENOMIC DNA]</scope>
    <source>
        <strain evidence="3 4">BC008</strain>
    </source>
</reference>
<feature type="region of interest" description="Disordered" evidence="1">
    <location>
        <begin position="61"/>
        <end position="87"/>
    </location>
</feature>
<evidence type="ECO:0000313" key="2">
    <source>
        <dbReference type="EMBL" id="KST69690.1"/>
    </source>
</evidence>
<proteinExistence type="predicted"/>
<dbReference type="AlphaFoldDB" id="A0A0V7ZZJ8"/>
<accession>A0A0V7ZZJ8</accession>
<protein>
    <submittedName>
        <fullName evidence="3">Uncharacterized protein</fullName>
    </submittedName>
</protein>
<evidence type="ECO:0000256" key="1">
    <source>
        <dbReference type="SAM" id="MobiDB-lite"/>
    </source>
</evidence>
<comment type="caution">
    <text evidence="3">The sequence shown here is derived from an EMBL/GenBank/DDBJ whole genome shotgun (WGS) entry which is preliminary data.</text>
</comment>
<dbReference type="OrthoDB" id="467131at2"/>
<dbReference type="EMBL" id="LMTZ01000015">
    <property type="protein sequence ID" value="KST69690.1"/>
    <property type="molecule type" value="Genomic_DNA"/>
</dbReference>
<organism evidence="3 4">
    <name type="scientific">Mastigocoleus testarum BC008</name>
    <dbReference type="NCBI Taxonomy" id="371196"/>
    <lineage>
        <taxon>Bacteria</taxon>
        <taxon>Bacillati</taxon>
        <taxon>Cyanobacteriota</taxon>
        <taxon>Cyanophyceae</taxon>
        <taxon>Nostocales</taxon>
        <taxon>Hapalosiphonaceae</taxon>
        <taxon>Mastigocoleus</taxon>
    </lineage>
</organism>